<evidence type="ECO:0000259" key="12">
    <source>
        <dbReference type="Pfam" id="PF23539"/>
    </source>
</evidence>
<keyword evidence="3" id="KW-0597">Phosphoprotein</keyword>
<evidence type="ECO:0000313" key="13">
    <source>
        <dbReference type="EMBL" id="SCL60606.1"/>
    </source>
</evidence>
<protein>
    <recommendedName>
        <fullName evidence="2">histidine kinase</fullName>
        <ecNumber evidence="2">2.7.13.3</ecNumber>
    </recommendedName>
</protein>
<dbReference type="Pfam" id="PF23539">
    <property type="entry name" value="DUF7134"/>
    <property type="match status" value="1"/>
</dbReference>
<dbReference type="InterPro" id="IPR003594">
    <property type="entry name" value="HATPase_dom"/>
</dbReference>
<dbReference type="STRING" id="227316.GA0070604_4334"/>
<dbReference type="RefSeq" id="WP_091121413.1">
    <property type="nucleotide sequence ID" value="NZ_FMHY01000002.1"/>
</dbReference>
<dbReference type="InterPro" id="IPR050482">
    <property type="entry name" value="Sensor_HK_TwoCompSys"/>
</dbReference>
<dbReference type="EMBL" id="FMHY01000002">
    <property type="protein sequence ID" value="SCL60606.1"/>
    <property type="molecule type" value="Genomic_DNA"/>
</dbReference>
<dbReference type="InterPro" id="IPR055558">
    <property type="entry name" value="DUF7134"/>
</dbReference>
<evidence type="ECO:0000313" key="14">
    <source>
        <dbReference type="Proteomes" id="UP000199696"/>
    </source>
</evidence>
<evidence type="ECO:0000256" key="4">
    <source>
        <dbReference type="ARBA" id="ARBA00022679"/>
    </source>
</evidence>
<dbReference type="AlphaFoldDB" id="A0A1C6V2T5"/>
<evidence type="ECO:0000256" key="1">
    <source>
        <dbReference type="ARBA" id="ARBA00000085"/>
    </source>
</evidence>
<evidence type="ECO:0000256" key="6">
    <source>
        <dbReference type="ARBA" id="ARBA00022777"/>
    </source>
</evidence>
<keyword evidence="8" id="KW-0902">Two-component regulatory system</keyword>
<evidence type="ECO:0000256" key="2">
    <source>
        <dbReference type="ARBA" id="ARBA00012438"/>
    </source>
</evidence>
<dbReference type="PANTHER" id="PTHR24421:SF10">
    <property type="entry name" value="NITRATE_NITRITE SENSOR PROTEIN NARQ"/>
    <property type="match status" value="1"/>
</dbReference>
<reference evidence="14" key="1">
    <citation type="submission" date="2016-06" db="EMBL/GenBank/DDBJ databases">
        <authorList>
            <person name="Varghese N."/>
            <person name="Submissions Spin"/>
        </authorList>
    </citation>
    <scope>NUCLEOTIDE SEQUENCE [LARGE SCALE GENOMIC DNA]</scope>
    <source>
        <strain evidence="14">DSM 44814</strain>
    </source>
</reference>
<proteinExistence type="predicted"/>
<dbReference type="Pfam" id="PF02518">
    <property type="entry name" value="HATPase_c"/>
    <property type="match status" value="1"/>
</dbReference>
<dbReference type="SUPFAM" id="SSF55874">
    <property type="entry name" value="ATPase domain of HSP90 chaperone/DNA topoisomerase II/histidine kinase"/>
    <property type="match status" value="1"/>
</dbReference>
<evidence type="ECO:0000256" key="5">
    <source>
        <dbReference type="ARBA" id="ARBA00022741"/>
    </source>
</evidence>
<keyword evidence="5" id="KW-0547">Nucleotide-binding</keyword>
<dbReference type="GO" id="GO:0000155">
    <property type="term" value="F:phosphorelay sensor kinase activity"/>
    <property type="evidence" value="ECO:0007669"/>
    <property type="project" value="InterPro"/>
</dbReference>
<dbReference type="Pfam" id="PF07730">
    <property type="entry name" value="HisKA_3"/>
    <property type="match status" value="1"/>
</dbReference>
<evidence type="ECO:0000256" key="3">
    <source>
        <dbReference type="ARBA" id="ARBA00022553"/>
    </source>
</evidence>
<keyword evidence="14" id="KW-1185">Reference proteome</keyword>
<gene>
    <name evidence="13" type="ORF">GA0070604_4334</name>
</gene>
<comment type="catalytic activity">
    <reaction evidence="1">
        <text>ATP + protein L-histidine = ADP + protein N-phospho-L-histidine.</text>
        <dbReference type="EC" id="2.7.13.3"/>
    </reaction>
</comment>
<feature type="transmembrane region" description="Helical" evidence="9">
    <location>
        <begin position="55"/>
        <end position="73"/>
    </location>
</feature>
<dbReference type="GO" id="GO:0005524">
    <property type="term" value="F:ATP binding"/>
    <property type="evidence" value="ECO:0007669"/>
    <property type="project" value="UniProtKB-KW"/>
</dbReference>
<feature type="domain" description="Histidine kinase/HSP90-like ATPase" evidence="10">
    <location>
        <begin position="267"/>
        <end position="340"/>
    </location>
</feature>
<keyword evidence="6 13" id="KW-0418">Kinase</keyword>
<feature type="domain" description="Signal transduction histidine kinase subgroup 3 dimerisation and phosphoacceptor" evidence="11">
    <location>
        <begin position="162"/>
        <end position="226"/>
    </location>
</feature>
<evidence type="ECO:0000259" key="10">
    <source>
        <dbReference type="Pfam" id="PF02518"/>
    </source>
</evidence>
<name>A0A1C6V2T5_9ACTN</name>
<dbReference type="PANTHER" id="PTHR24421">
    <property type="entry name" value="NITRATE/NITRITE SENSOR PROTEIN NARX-RELATED"/>
    <property type="match status" value="1"/>
</dbReference>
<feature type="transmembrane region" description="Helical" evidence="9">
    <location>
        <begin position="103"/>
        <end position="121"/>
    </location>
</feature>
<dbReference type="OrthoDB" id="227596at2"/>
<feature type="domain" description="DUF7134" evidence="12">
    <location>
        <begin position="11"/>
        <end position="143"/>
    </location>
</feature>
<dbReference type="GO" id="GO:0046983">
    <property type="term" value="F:protein dimerization activity"/>
    <property type="evidence" value="ECO:0007669"/>
    <property type="project" value="InterPro"/>
</dbReference>
<keyword evidence="7" id="KW-0067">ATP-binding</keyword>
<keyword evidence="9" id="KW-0472">Membrane</keyword>
<dbReference type="Gene3D" id="3.30.565.10">
    <property type="entry name" value="Histidine kinase-like ATPase, C-terminal domain"/>
    <property type="match status" value="1"/>
</dbReference>
<evidence type="ECO:0000256" key="8">
    <source>
        <dbReference type="ARBA" id="ARBA00023012"/>
    </source>
</evidence>
<dbReference type="InterPro" id="IPR011712">
    <property type="entry name" value="Sig_transdc_His_kin_sub3_dim/P"/>
</dbReference>
<dbReference type="InterPro" id="IPR036890">
    <property type="entry name" value="HATPase_C_sf"/>
</dbReference>
<dbReference type="CDD" id="cd16917">
    <property type="entry name" value="HATPase_UhpB-NarQ-NarX-like"/>
    <property type="match status" value="1"/>
</dbReference>
<evidence type="ECO:0000256" key="7">
    <source>
        <dbReference type="ARBA" id="ARBA00022840"/>
    </source>
</evidence>
<dbReference type="GO" id="GO:0016020">
    <property type="term" value="C:membrane"/>
    <property type="evidence" value="ECO:0007669"/>
    <property type="project" value="InterPro"/>
</dbReference>
<evidence type="ECO:0000259" key="11">
    <source>
        <dbReference type="Pfam" id="PF07730"/>
    </source>
</evidence>
<dbReference type="Proteomes" id="UP000199696">
    <property type="component" value="Unassembled WGS sequence"/>
</dbReference>
<accession>A0A1C6V2T5</accession>
<keyword evidence="9" id="KW-1133">Transmembrane helix</keyword>
<keyword evidence="9" id="KW-0812">Transmembrane</keyword>
<evidence type="ECO:0000256" key="9">
    <source>
        <dbReference type="SAM" id="Phobius"/>
    </source>
</evidence>
<organism evidence="13 14">
    <name type="scientific">Micromonospora eburnea</name>
    <dbReference type="NCBI Taxonomy" id="227316"/>
    <lineage>
        <taxon>Bacteria</taxon>
        <taxon>Bacillati</taxon>
        <taxon>Actinomycetota</taxon>
        <taxon>Actinomycetes</taxon>
        <taxon>Micromonosporales</taxon>
        <taxon>Micromonosporaceae</taxon>
        <taxon>Micromonospora</taxon>
    </lineage>
</organism>
<sequence>MRRSWAREIGLAAFVLLLQSVPFLFSAPRPGGAWTVAEYAPIAATALPLLWRRRAPLTCLILIVFGIEAYAFLGRNGPPQPIWYGGLIAIYTIGAHAGRIQRIVAVAIIPIGVIIAVGSISTGVRETLTWGAVFALGVMMRTRREFAAESARHSIELAAERERTRIARDLHDILGHAFSVMVVQAEAGAMTAEPNSRAQTAFRAISDTGREAMAQLRATVGTLRTRGPSLADLQDLVSRAETSGMRVALAVRGQPRPLPAEVQLAGYRVVQEALTNSIKHSGATNVEVTVQWHPEEVRLSVIDDGTGPGARFGAAGSGLAGMIARAAEVGATVSYGPRKGARGFAVEAVLT</sequence>
<keyword evidence="4" id="KW-0808">Transferase</keyword>
<dbReference type="EC" id="2.7.13.3" evidence="2"/>
<dbReference type="Gene3D" id="1.20.5.1930">
    <property type="match status" value="1"/>
</dbReference>